<proteinExistence type="predicted"/>
<evidence type="ECO:0000313" key="2">
    <source>
        <dbReference type="Proteomes" id="UP001058860"/>
    </source>
</evidence>
<dbReference type="EMBL" id="CP088295">
    <property type="protein sequence ID" value="UUY01633.1"/>
    <property type="molecule type" value="Genomic_DNA"/>
</dbReference>
<keyword evidence="2" id="KW-1185">Reference proteome</keyword>
<organism evidence="1 2">
    <name type="scientific">Svornostia abyssi</name>
    <dbReference type="NCBI Taxonomy" id="2898438"/>
    <lineage>
        <taxon>Bacteria</taxon>
        <taxon>Bacillati</taxon>
        <taxon>Actinomycetota</taxon>
        <taxon>Thermoleophilia</taxon>
        <taxon>Solirubrobacterales</taxon>
        <taxon>Baekduiaceae</taxon>
        <taxon>Svornostia</taxon>
    </lineage>
</organism>
<dbReference type="RefSeq" id="WP_353862187.1">
    <property type="nucleotide sequence ID" value="NZ_CP088295.1"/>
</dbReference>
<reference evidence="2" key="1">
    <citation type="submission" date="2021-11" db="EMBL/GenBank/DDBJ databases">
        <title>Cultivation dependent microbiological survey of springs from the worlds oldest radium mine currently devoted to the extraction of radon-saturated water.</title>
        <authorList>
            <person name="Kapinusova G."/>
            <person name="Smrhova T."/>
            <person name="Strejcek M."/>
            <person name="Suman J."/>
            <person name="Jani K."/>
            <person name="Pajer P."/>
            <person name="Uhlik O."/>
        </authorList>
    </citation>
    <scope>NUCLEOTIDE SEQUENCE [LARGE SCALE GENOMIC DNA]</scope>
    <source>
        <strain evidence="2">J379</strain>
    </source>
</reference>
<dbReference type="Proteomes" id="UP001058860">
    <property type="component" value="Chromosome"/>
</dbReference>
<protein>
    <submittedName>
        <fullName evidence="1">Uncharacterized protein</fullName>
    </submittedName>
</protein>
<accession>A0ABY5PAA5</accession>
<name>A0ABY5PAA5_9ACTN</name>
<gene>
    <name evidence="1" type="ORF">LRS13_12920</name>
</gene>
<sequence length="156" mass="16066">MPPVDLDRSIALARELLHQTGAVQVSILQDPGEDGGEPAAVRAVRLGGIQVVDADGTERELPHSAASDVVLPMLPEMKQLPAMDVDAAQGQVTGTIGGLHLLADAISGIALLVGGRSVVAADYETTNPEIPLGIAARPGEPVVVLLGDDEFVLETP</sequence>
<evidence type="ECO:0000313" key="1">
    <source>
        <dbReference type="EMBL" id="UUY01633.1"/>
    </source>
</evidence>